<dbReference type="Pfam" id="PF00854">
    <property type="entry name" value="PTR2"/>
    <property type="match status" value="1"/>
</dbReference>
<evidence type="ECO:0000256" key="3">
    <source>
        <dbReference type="ARBA" id="ARBA00022692"/>
    </source>
</evidence>
<dbReference type="AlphaFoldDB" id="W9SYR9"/>
<keyword evidence="8" id="KW-1185">Reference proteome</keyword>
<feature type="transmembrane region" description="Helical" evidence="6">
    <location>
        <begin position="492"/>
        <end position="511"/>
    </location>
</feature>
<evidence type="ECO:0000313" key="8">
    <source>
        <dbReference type="Proteomes" id="UP000030645"/>
    </source>
</evidence>
<proteinExistence type="inferred from homology"/>
<dbReference type="Proteomes" id="UP000030645">
    <property type="component" value="Unassembled WGS sequence"/>
</dbReference>
<dbReference type="GO" id="GO:0016020">
    <property type="term" value="C:membrane"/>
    <property type="evidence" value="ECO:0007669"/>
    <property type="project" value="UniProtKB-SubCell"/>
</dbReference>
<dbReference type="KEGG" id="mnt:21394470"/>
<organism evidence="7 8">
    <name type="scientific">Morus notabilis</name>
    <dbReference type="NCBI Taxonomy" id="981085"/>
    <lineage>
        <taxon>Eukaryota</taxon>
        <taxon>Viridiplantae</taxon>
        <taxon>Streptophyta</taxon>
        <taxon>Embryophyta</taxon>
        <taxon>Tracheophyta</taxon>
        <taxon>Spermatophyta</taxon>
        <taxon>Magnoliopsida</taxon>
        <taxon>eudicotyledons</taxon>
        <taxon>Gunneridae</taxon>
        <taxon>Pentapetalae</taxon>
        <taxon>rosids</taxon>
        <taxon>fabids</taxon>
        <taxon>Rosales</taxon>
        <taxon>Moraceae</taxon>
        <taxon>Moreae</taxon>
        <taxon>Morus</taxon>
    </lineage>
</organism>
<name>W9SYR9_9ROSA</name>
<evidence type="ECO:0000256" key="1">
    <source>
        <dbReference type="ARBA" id="ARBA00004141"/>
    </source>
</evidence>
<dbReference type="OrthoDB" id="8904098at2759"/>
<evidence type="ECO:0000256" key="6">
    <source>
        <dbReference type="SAM" id="Phobius"/>
    </source>
</evidence>
<reference evidence="8" key="1">
    <citation type="submission" date="2013-01" db="EMBL/GenBank/DDBJ databases">
        <title>Draft Genome Sequence of a Mulberry Tree, Morus notabilis C.K. Schneid.</title>
        <authorList>
            <person name="He N."/>
            <person name="Zhao S."/>
        </authorList>
    </citation>
    <scope>NUCLEOTIDE SEQUENCE</scope>
</reference>
<comment type="similarity">
    <text evidence="2">Belongs to the major facilitator superfamily. Proton-dependent oligopeptide transporter (POT/PTR) (TC 2.A.17) family.</text>
</comment>
<feature type="transmembrane region" description="Helical" evidence="6">
    <location>
        <begin position="531"/>
        <end position="548"/>
    </location>
</feature>
<dbReference type="EMBL" id="KE346335">
    <property type="protein sequence ID" value="EXC33223.1"/>
    <property type="molecule type" value="Genomic_DNA"/>
</dbReference>
<dbReference type="CDD" id="cd17416">
    <property type="entry name" value="MFS_NPF1_2"/>
    <property type="match status" value="1"/>
</dbReference>
<feature type="transmembrane region" description="Helical" evidence="6">
    <location>
        <begin position="373"/>
        <end position="393"/>
    </location>
</feature>
<feature type="transmembrane region" description="Helical" evidence="6">
    <location>
        <begin position="101"/>
        <end position="120"/>
    </location>
</feature>
<feature type="transmembrane region" description="Helical" evidence="6">
    <location>
        <begin position="338"/>
        <end position="361"/>
    </location>
</feature>
<gene>
    <name evidence="7" type="ORF">L484_011200</name>
</gene>
<protein>
    <submittedName>
        <fullName evidence="7">Nitrate excretion transporter 1</fullName>
    </submittedName>
</protein>
<feature type="transmembrane region" description="Helical" evidence="6">
    <location>
        <begin position="74"/>
        <end position="94"/>
    </location>
</feature>
<dbReference type="InterPro" id="IPR036259">
    <property type="entry name" value="MFS_trans_sf"/>
</dbReference>
<dbReference type="InterPro" id="IPR000109">
    <property type="entry name" value="POT_fam"/>
</dbReference>
<feature type="transmembrane region" description="Helical" evidence="6">
    <location>
        <begin position="213"/>
        <end position="234"/>
    </location>
</feature>
<dbReference type="Gene3D" id="1.20.1250.20">
    <property type="entry name" value="MFS general substrate transporter like domains"/>
    <property type="match status" value="1"/>
</dbReference>
<accession>W9SYR9</accession>
<keyword evidence="4 6" id="KW-1133">Transmembrane helix</keyword>
<dbReference type="GO" id="GO:0022857">
    <property type="term" value="F:transmembrane transporter activity"/>
    <property type="evidence" value="ECO:0007669"/>
    <property type="project" value="InterPro"/>
</dbReference>
<evidence type="ECO:0000256" key="5">
    <source>
        <dbReference type="ARBA" id="ARBA00023136"/>
    </source>
</evidence>
<feature type="transmembrane region" description="Helical" evidence="6">
    <location>
        <begin position="185"/>
        <end position="207"/>
    </location>
</feature>
<dbReference type="PANTHER" id="PTHR11654">
    <property type="entry name" value="OLIGOPEPTIDE TRANSPORTER-RELATED"/>
    <property type="match status" value="1"/>
</dbReference>
<sequence length="569" mass="62801">MANSESQELDLNESVSVERQAQTPLPGGKKGGWITFPFVIGSFMGLALTGGGLTANLMVYLIQEIHVKSIDATQISNVVSGCVNFFPIVGAIIADSSLGCFSVVLISSCITLLGMTLLNLTATLDPLRPLTCERESSFCKLPSKLQLAVLYGGIAVVSIGIGGWHLTMATVGANQFDKHEDQEIFFNWYFFTFYTSAVISSTAIVYIQDNVSWAWGFGICVVSSLIGSTILLLGKRFFHRDKPQSSPFIGLARVVVASIKKRKVLLSSRIEDYYYGRDHGKAKTVDVTPSKSFRFLNGAALKTEGDLTDEEGSIAKPWRLCTIQQVEDFKNLMRIFPLWSSSIFLSTPIAILLSLTILQALTMDVHLGPHFKIPASSILVLVLITTSIFLTLIDHLLCPTWQKLTRHSPTPLQQIGLGHVLNILSMVVSALVESKRLRVAHNLANSNIVPMLAVWLFPQLKLAGIGEAFHFPGQVSLYYQEFPASLRNTATAMVSMVIGIAFYLSTALIDLVRRVTAWLPDDMNRGRLDNVYWTVVVIGVLNFGYYLVCAKLYKYQNNVDHEQVVNTEC</sequence>
<evidence type="ECO:0000256" key="4">
    <source>
        <dbReference type="ARBA" id="ARBA00022989"/>
    </source>
</evidence>
<comment type="subcellular location">
    <subcellularLocation>
        <location evidence="1">Membrane</location>
        <topology evidence="1">Multi-pass membrane protein</topology>
    </subcellularLocation>
</comment>
<keyword evidence="5 6" id="KW-0472">Membrane</keyword>
<feature type="transmembrane region" description="Helical" evidence="6">
    <location>
        <begin position="148"/>
        <end position="173"/>
    </location>
</feature>
<keyword evidence="3 6" id="KW-0812">Transmembrane</keyword>
<evidence type="ECO:0000256" key="2">
    <source>
        <dbReference type="ARBA" id="ARBA00005982"/>
    </source>
</evidence>
<dbReference type="SUPFAM" id="SSF103473">
    <property type="entry name" value="MFS general substrate transporter"/>
    <property type="match status" value="1"/>
</dbReference>
<evidence type="ECO:0000313" key="7">
    <source>
        <dbReference type="EMBL" id="EXC33223.1"/>
    </source>
</evidence>
<dbReference type="eggNOG" id="KOG1237">
    <property type="taxonomic scope" value="Eukaryota"/>
</dbReference>
<feature type="transmembrane region" description="Helical" evidence="6">
    <location>
        <begin position="38"/>
        <end position="62"/>
    </location>
</feature>